<evidence type="ECO:0000256" key="1">
    <source>
        <dbReference type="ARBA" id="ARBA00023015"/>
    </source>
</evidence>
<dbReference type="PROSITE" id="PS50977">
    <property type="entry name" value="HTH_TETR_2"/>
    <property type="match status" value="1"/>
</dbReference>
<evidence type="ECO:0000256" key="5">
    <source>
        <dbReference type="SAM" id="MobiDB-lite"/>
    </source>
</evidence>
<dbReference type="PANTHER" id="PTHR30055">
    <property type="entry name" value="HTH-TYPE TRANSCRIPTIONAL REGULATOR RUTR"/>
    <property type="match status" value="1"/>
</dbReference>
<keyword evidence="8" id="KW-1185">Reference proteome</keyword>
<keyword evidence="2 4" id="KW-0238">DNA-binding</keyword>
<dbReference type="eggNOG" id="COG1309">
    <property type="taxonomic scope" value="Bacteria"/>
</dbReference>
<evidence type="ECO:0000259" key="6">
    <source>
        <dbReference type="PROSITE" id="PS50977"/>
    </source>
</evidence>
<feature type="domain" description="HTH tetR-type" evidence="6">
    <location>
        <begin position="23"/>
        <end position="83"/>
    </location>
</feature>
<dbReference type="PANTHER" id="PTHR30055:SF234">
    <property type="entry name" value="HTH-TYPE TRANSCRIPTIONAL REGULATOR BETI"/>
    <property type="match status" value="1"/>
</dbReference>
<keyword evidence="1" id="KW-0805">Transcription regulation</keyword>
<dbReference type="InterPro" id="IPR001647">
    <property type="entry name" value="HTH_TetR"/>
</dbReference>
<sequence length="219" mass="24534">MSTTSGAKPRRRYDNSRRRADAEARQRSVIEAATPLFVEQGFAATTIDQIAATSDVSAQTIYATYGSKAAVLFRAIEVAVLGDYDETPLIQRAPVLADISDHHAQFQMAARFVREMHERVAPLMRVMEQVAPTDPGIEELRTRLFGEIRAGCAFWISQLGPKSLQPGLSEEKATDVMFTVQAPWLYTVFTVEMGWTPEQYESWLALALPRLLLRTELLN</sequence>
<accession>G8RNU9</accession>
<dbReference type="Gene3D" id="1.10.357.10">
    <property type="entry name" value="Tetracycline Repressor, domain 2"/>
    <property type="match status" value="1"/>
</dbReference>
<feature type="DNA-binding region" description="H-T-H motif" evidence="4">
    <location>
        <begin position="46"/>
        <end position="65"/>
    </location>
</feature>
<dbReference type="GO" id="GO:0000976">
    <property type="term" value="F:transcription cis-regulatory region binding"/>
    <property type="evidence" value="ECO:0007669"/>
    <property type="project" value="TreeGrafter"/>
</dbReference>
<dbReference type="GO" id="GO:0003700">
    <property type="term" value="F:DNA-binding transcription factor activity"/>
    <property type="evidence" value="ECO:0007669"/>
    <property type="project" value="TreeGrafter"/>
</dbReference>
<evidence type="ECO:0000256" key="4">
    <source>
        <dbReference type="PROSITE-ProRule" id="PRU00335"/>
    </source>
</evidence>
<dbReference type="PRINTS" id="PR00455">
    <property type="entry name" value="HTHTETR"/>
</dbReference>
<dbReference type="AlphaFoldDB" id="G8RNU9"/>
<dbReference type="EMBL" id="CP003169">
    <property type="protein sequence ID" value="AEV73800.1"/>
    <property type="molecule type" value="Genomic_DNA"/>
</dbReference>
<dbReference type="OrthoDB" id="4823039at2"/>
<dbReference type="SUPFAM" id="SSF46689">
    <property type="entry name" value="Homeodomain-like"/>
    <property type="match status" value="1"/>
</dbReference>
<protein>
    <submittedName>
        <fullName evidence="7">Transcriptional regulator</fullName>
    </submittedName>
</protein>
<dbReference type="RefSeq" id="WP_014211556.1">
    <property type="nucleotide sequence ID" value="NC_016604.1"/>
</dbReference>
<evidence type="ECO:0000313" key="7">
    <source>
        <dbReference type="EMBL" id="AEV73800.1"/>
    </source>
</evidence>
<dbReference type="Pfam" id="PF00440">
    <property type="entry name" value="TetR_N"/>
    <property type="match status" value="1"/>
</dbReference>
<organism evidence="7 8">
    <name type="scientific">Mycolicibacterium rhodesiae (strain NBB3)</name>
    <name type="common">Mycobacterium rhodesiae</name>
    <dbReference type="NCBI Taxonomy" id="710685"/>
    <lineage>
        <taxon>Bacteria</taxon>
        <taxon>Bacillati</taxon>
        <taxon>Actinomycetota</taxon>
        <taxon>Actinomycetes</taxon>
        <taxon>Mycobacteriales</taxon>
        <taxon>Mycobacteriaceae</taxon>
        <taxon>Mycolicibacterium</taxon>
    </lineage>
</organism>
<keyword evidence="3" id="KW-0804">Transcription</keyword>
<dbReference type="InterPro" id="IPR009057">
    <property type="entry name" value="Homeodomain-like_sf"/>
</dbReference>
<gene>
    <name evidence="7" type="ordered locus">MycrhN_3275</name>
</gene>
<feature type="compositionally biased region" description="Basic and acidic residues" evidence="5">
    <location>
        <begin position="12"/>
        <end position="25"/>
    </location>
</feature>
<dbReference type="PATRIC" id="fig|710685.3.peg.3286"/>
<evidence type="ECO:0000256" key="3">
    <source>
        <dbReference type="ARBA" id="ARBA00023163"/>
    </source>
</evidence>
<reference evidence="7 8" key="1">
    <citation type="submission" date="2011-12" db="EMBL/GenBank/DDBJ databases">
        <title>Complete sequence of Mycobacterium rhodesiae NBB3.</title>
        <authorList>
            <consortium name="US DOE Joint Genome Institute"/>
            <person name="Lucas S."/>
            <person name="Han J."/>
            <person name="Lapidus A."/>
            <person name="Cheng J.-F."/>
            <person name="Goodwin L."/>
            <person name="Pitluck S."/>
            <person name="Peters L."/>
            <person name="Mikhailova N."/>
            <person name="Gu W."/>
            <person name="Detter J.C."/>
            <person name="Han C."/>
            <person name="Tapia R."/>
            <person name="Land M."/>
            <person name="Hauser L."/>
            <person name="Kyrpides N."/>
            <person name="Ivanova N."/>
            <person name="Pagani I."/>
            <person name="Mattes T."/>
            <person name="Holmes A."/>
            <person name="Rutledge P."/>
            <person name="Paulsen I."/>
            <person name="Coleman N."/>
            <person name="Woyke T."/>
        </authorList>
    </citation>
    <scope>NUCLEOTIDE SEQUENCE [LARGE SCALE GENOMIC DNA]</scope>
    <source>
        <strain evidence="7 8">NBB3</strain>
    </source>
</reference>
<dbReference type="HOGENOM" id="CLU_107911_0_0_11"/>
<evidence type="ECO:0000256" key="2">
    <source>
        <dbReference type="ARBA" id="ARBA00023125"/>
    </source>
</evidence>
<dbReference type="InterPro" id="IPR050109">
    <property type="entry name" value="HTH-type_TetR-like_transc_reg"/>
</dbReference>
<dbReference type="KEGG" id="mrh:MycrhN_3275"/>
<dbReference type="Proteomes" id="UP000005442">
    <property type="component" value="Chromosome"/>
</dbReference>
<evidence type="ECO:0000313" key="8">
    <source>
        <dbReference type="Proteomes" id="UP000005442"/>
    </source>
</evidence>
<feature type="region of interest" description="Disordered" evidence="5">
    <location>
        <begin position="1"/>
        <end position="25"/>
    </location>
</feature>
<proteinExistence type="predicted"/>
<name>G8RNU9_MYCRN</name>